<feature type="domain" description="Thioredoxin-like fold" evidence="7">
    <location>
        <begin position="37"/>
        <end position="194"/>
    </location>
</feature>
<feature type="signal peptide" evidence="6">
    <location>
        <begin position="1"/>
        <end position="20"/>
    </location>
</feature>
<name>A0A2U2BUC4_9PROT</name>
<dbReference type="GO" id="GO:0016491">
    <property type="term" value="F:oxidoreductase activity"/>
    <property type="evidence" value="ECO:0007669"/>
    <property type="project" value="UniProtKB-KW"/>
</dbReference>
<keyword evidence="9" id="KW-1185">Reference proteome</keyword>
<evidence type="ECO:0000256" key="2">
    <source>
        <dbReference type="ARBA" id="ARBA00022729"/>
    </source>
</evidence>
<evidence type="ECO:0000256" key="3">
    <source>
        <dbReference type="ARBA" id="ARBA00023002"/>
    </source>
</evidence>
<dbReference type="PANTHER" id="PTHR13887:SF14">
    <property type="entry name" value="DISULFIDE BOND FORMATION PROTEIN D"/>
    <property type="match status" value="1"/>
</dbReference>
<protein>
    <recommendedName>
        <fullName evidence="7">Thioredoxin-like fold domain-containing protein</fullName>
    </recommendedName>
</protein>
<comment type="similarity">
    <text evidence="1">Belongs to the thioredoxin family. DsbA subfamily.</text>
</comment>
<dbReference type="OrthoDB" id="8478320at2"/>
<evidence type="ECO:0000256" key="5">
    <source>
        <dbReference type="ARBA" id="ARBA00023284"/>
    </source>
</evidence>
<dbReference type="InterPro" id="IPR036249">
    <property type="entry name" value="Thioredoxin-like_sf"/>
</dbReference>
<dbReference type="EMBL" id="QEXV01000003">
    <property type="protein sequence ID" value="PWE17636.1"/>
    <property type="molecule type" value="Genomic_DNA"/>
</dbReference>
<dbReference type="Pfam" id="PF13462">
    <property type="entry name" value="Thioredoxin_4"/>
    <property type="match status" value="1"/>
</dbReference>
<evidence type="ECO:0000256" key="6">
    <source>
        <dbReference type="SAM" id="SignalP"/>
    </source>
</evidence>
<evidence type="ECO:0000256" key="1">
    <source>
        <dbReference type="ARBA" id="ARBA00005791"/>
    </source>
</evidence>
<dbReference type="SUPFAM" id="SSF52833">
    <property type="entry name" value="Thioredoxin-like"/>
    <property type="match status" value="1"/>
</dbReference>
<accession>A0A2U2BUC4</accession>
<keyword evidence="4" id="KW-1015">Disulfide bond</keyword>
<feature type="chain" id="PRO_5015669646" description="Thioredoxin-like fold domain-containing protein" evidence="6">
    <location>
        <begin position="21"/>
        <end position="244"/>
    </location>
</feature>
<dbReference type="InterPro" id="IPR012336">
    <property type="entry name" value="Thioredoxin-like_fold"/>
</dbReference>
<keyword evidence="2 6" id="KW-0732">Signal</keyword>
<keyword evidence="5" id="KW-0676">Redox-active center</keyword>
<dbReference type="PANTHER" id="PTHR13887">
    <property type="entry name" value="GLUTATHIONE S-TRANSFERASE KAPPA"/>
    <property type="match status" value="1"/>
</dbReference>
<dbReference type="PROSITE" id="PS51257">
    <property type="entry name" value="PROKAR_LIPOPROTEIN"/>
    <property type="match status" value="1"/>
</dbReference>
<sequence length="244" mass="26315">MIFTRRIFSIAAMAGGLALAACGDGGASDGRTEFEREGDFAKGSSDAPITIVEYASTACPHCASFHEQAMPRVEDYVESGDVRLVFREMITGQPQLAVAGFMLARCAPEDRYFDVIDLLFEQQEALFTAMQQGEAQAQFRNIARSAGFSDEEFQSCLSNEEVLQAVQDAHARAQEDGVTGTPAFFFNGVKLDTERAGDGSGLVFAMNGQPLEDEEGVIPAAFDGDTFERIILHLSDRAESANGG</sequence>
<dbReference type="AlphaFoldDB" id="A0A2U2BUC4"/>
<evidence type="ECO:0000259" key="7">
    <source>
        <dbReference type="Pfam" id="PF13462"/>
    </source>
</evidence>
<gene>
    <name evidence="8" type="ORF">DDZ18_08230</name>
</gene>
<evidence type="ECO:0000256" key="4">
    <source>
        <dbReference type="ARBA" id="ARBA00023157"/>
    </source>
</evidence>
<dbReference type="Gene3D" id="3.40.30.10">
    <property type="entry name" value="Glutaredoxin"/>
    <property type="match status" value="1"/>
</dbReference>
<organism evidence="8 9">
    <name type="scientific">Marinicauda salina</name>
    <dbReference type="NCBI Taxonomy" id="2135793"/>
    <lineage>
        <taxon>Bacteria</taxon>
        <taxon>Pseudomonadati</taxon>
        <taxon>Pseudomonadota</taxon>
        <taxon>Alphaproteobacteria</taxon>
        <taxon>Maricaulales</taxon>
        <taxon>Maricaulaceae</taxon>
        <taxon>Marinicauda</taxon>
    </lineage>
</organism>
<comment type="caution">
    <text evidence="8">The sequence shown here is derived from an EMBL/GenBank/DDBJ whole genome shotgun (WGS) entry which is preliminary data.</text>
</comment>
<keyword evidence="3" id="KW-0560">Oxidoreductase</keyword>
<proteinExistence type="inferred from homology"/>
<evidence type="ECO:0000313" key="8">
    <source>
        <dbReference type="EMBL" id="PWE17636.1"/>
    </source>
</evidence>
<reference evidence="9" key="1">
    <citation type="submission" date="2018-05" db="EMBL/GenBank/DDBJ databases">
        <authorList>
            <person name="Liu B.-T."/>
        </authorList>
    </citation>
    <scope>NUCLEOTIDE SEQUENCE [LARGE SCALE GENOMIC DNA]</scope>
    <source>
        <strain evidence="9">WD6-1</strain>
    </source>
</reference>
<dbReference type="RefSeq" id="WP_109252867.1">
    <property type="nucleotide sequence ID" value="NZ_QEXV01000003.1"/>
</dbReference>
<evidence type="ECO:0000313" key="9">
    <source>
        <dbReference type="Proteomes" id="UP000245168"/>
    </source>
</evidence>
<dbReference type="Proteomes" id="UP000245168">
    <property type="component" value="Unassembled WGS sequence"/>
</dbReference>